<evidence type="ECO:0000313" key="2">
    <source>
        <dbReference type="EMBL" id="CAG9767745.1"/>
    </source>
</evidence>
<evidence type="ECO:0000256" key="1">
    <source>
        <dbReference type="SAM" id="Coils"/>
    </source>
</evidence>
<dbReference type="Proteomes" id="UP001152799">
    <property type="component" value="Chromosome 4"/>
</dbReference>
<evidence type="ECO:0000313" key="3">
    <source>
        <dbReference type="Proteomes" id="UP001152799"/>
    </source>
</evidence>
<name>A0A9N9MQB7_9CUCU</name>
<dbReference type="Gene3D" id="6.10.250.1380">
    <property type="match status" value="1"/>
</dbReference>
<keyword evidence="1" id="KW-0175">Coiled coil</keyword>
<sequence>MEQAVEDLENKMKNTDARMDTLAVQVGNIEQEIFSEKGQEIQVNSLLKSVGEVKDNYQNLRKEIMEVQDLQKQLSSTLNVQLKMMQTKFNLLKDKISVAEHSKIISSNRSGSPANYLDNNK</sequence>
<organism evidence="2 3">
    <name type="scientific">Ceutorhynchus assimilis</name>
    <name type="common">cabbage seed weevil</name>
    <dbReference type="NCBI Taxonomy" id="467358"/>
    <lineage>
        <taxon>Eukaryota</taxon>
        <taxon>Metazoa</taxon>
        <taxon>Ecdysozoa</taxon>
        <taxon>Arthropoda</taxon>
        <taxon>Hexapoda</taxon>
        <taxon>Insecta</taxon>
        <taxon>Pterygota</taxon>
        <taxon>Neoptera</taxon>
        <taxon>Endopterygota</taxon>
        <taxon>Coleoptera</taxon>
        <taxon>Polyphaga</taxon>
        <taxon>Cucujiformia</taxon>
        <taxon>Curculionidae</taxon>
        <taxon>Ceutorhynchinae</taxon>
        <taxon>Ceutorhynchus</taxon>
    </lineage>
</organism>
<accession>A0A9N9MQB7</accession>
<protein>
    <recommendedName>
        <fullName evidence="4">Ska2 N-terminal domain-containing protein</fullName>
    </recommendedName>
</protein>
<dbReference type="OrthoDB" id="8182512at2759"/>
<feature type="coiled-coil region" evidence="1">
    <location>
        <begin position="5"/>
        <end position="77"/>
    </location>
</feature>
<proteinExistence type="predicted"/>
<dbReference type="EMBL" id="OU892280">
    <property type="protein sequence ID" value="CAG9767745.1"/>
    <property type="molecule type" value="Genomic_DNA"/>
</dbReference>
<keyword evidence="3" id="KW-1185">Reference proteome</keyword>
<evidence type="ECO:0008006" key="4">
    <source>
        <dbReference type="Google" id="ProtNLM"/>
    </source>
</evidence>
<gene>
    <name evidence="2" type="ORF">CEUTPL_LOCUS8302</name>
</gene>
<dbReference type="AlphaFoldDB" id="A0A9N9MQB7"/>
<reference evidence="2" key="1">
    <citation type="submission" date="2022-01" db="EMBL/GenBank/DDBJ databases">
        <authorList>
            <person name="King R."/>
        </authorList>
    </citation>
    <scope>NUCLEOTIDE SEQUENCE</scope>
</reference>